<dbReference type="InterPro" id="IPR000477">
    <property type="entry name" value="RT_dom"/>
</dbReference>
<evidence type="ECO:0000313" key="2">
    <source>
        <dbReference type="EMBL" id="CAI9725779.1"/>
    </source>
</evidence>
<evidence type="ECO:0000259" key="1">
    <source>
        <dbReference type="Pfam" id="PF00078"/>
    </source>
</evidence>
<dbReference type="Proteomes" id="UP001162480">
    <property type="component" value="Chromosome 7"/>
</dbReference>
<reference evidence="2" key="1">
    <citation type="submission" date="2023-08" db="EMBL/GenBank/DDBJ databases">
        <authorList>
            <person name="Alioto T."/>
            <person name="Alioto T."/>
            <person name="Gomez Garrido J."/>
        </authorList>
    </citation>
    <scope>NUCLEOTIDE SEQUENCE</scope>
</reference>
<dbReference type="EMBL" id="OX597820">
    <property type="protein sequence ID" value="CAI9725779.1"/>
    <property type="molecule type" value="Genomic_DNA"/>
</dbReference>
<dbReference type="Pfam" id="PF00078">
    <property type="entry name" value="RVT_1"/>
    <property type="match status" value="1"/>
</dbReference>
<name>A0AA36F650_OCTVU</name>
<proteinExistence type="predicted"/>
<gene>
    <name evidence="2" type="ORF">OCTVUL_1B008645</name>
</gene>
<dbReference type="PANTHER" id="PTHR47027:SF27">
    <property type="entry name" value="REVERSE TRANSCRIPTASE DOMAIN-CONTAINING PROTEIN"/>
    <property type="match status" value="1"/>
</dbReference>
<dbReference type="AlphaFoldDB" id="A0AA36F650"/>
<evidence type="ECO:0000313" key="3">
    <source>
        <dbReference type="Proteomes" id="UP001162480"/>
    </source>
</evidence>
<accession>A0AA36F650</accession>
<sequence length="161" mass="18347">MLEEIKKFNKCVPVCFVDFRKAFDSNSRDVMFKILALYGIPPRIVYAIKALYTNTIATVISLGRETDFFEVEAGVLQGDTLAPFISIVVLDYVLRISRDGMEEKGLFLKPHQSSRHCAQYLTDLDFADNLTLIFHCIKDAESLLQPLEKTTNPGRLILQRE</sequence>
<organism evidence="2 3">
    <name type="scientific">Octopus vulgaris</name>
    <name type="common">Common octopus</name>
    <dbReference type="NCBI Taxonomy" id="6645"/>
    <lineage>
        <taxon>Eukaryota</taxon>
        <taxon>Metazoa</taxon>
        <taxon>Spiralia</taxon>
        <taxon>Lophotrochozoa</taxon>
        <taxon>Mollusca</taxon>
        <taxon>Cephalopoda</taxon>
        <taxon>Coleoidea</taxon>
        <taxon>Octopodiformes</taxon>
        <taxon>Octopoda</taxon>
        <taxon>Incirrata</taxon>
        <taxon>Octopodidae</taxon>
        <taxon>Octopus</taxon>
    </lineage>
</organism>
<keyword evidence="3" id="KW-1185">Reference proteome</keyword>
<dbReference type="PANTHER" id="PTHR47027">
    <property type="entry name" value="REVERSE TRANSCRIPTASE DOMAIN-CONTAINING PROTEIN"/>
    <property type="match status" value="1"/>
</dbReference>
<protein>
    <recommendedName>
        <fullName evidence="1">Reverse transcriptase domain-containing protein</fullName>
    </recommendedName>
</protein>
<feature type="domain" description="Reverse transcriptase" evidence="1">
    <location>
        <begin position="6"/>
        <end position="152"/>
    </location>
</feature>